<dbReference type="Proteomes" id="UP001519460">
    <property type="component" value="Unassembled WGS sequence"/>
</dbReference>
<feature type="region of interest" description="Disordered" evidence="1">
    <location>
        <begin position="1"/>
        <end position="21"/>
    </location>
</feature>
<feature type="non-terminal residue" evidence="2">
    <location>
        <position position="1"/>
    </location>
</feature>
<protein>
    <submittedName>
        <fullName evidence="2">Uncharacterized protein</fullName>
    </submittedName>
</protein>
<sequence>FQDQAGTAGLWDAERPHTNFSSQREMALRARLAQSEECVMVPNFLYNGSSSLPDLCEGPYAEVGDLRSPGEMDINNRPPAPLPSDAEEEDVNEGGDYAEVNAESQRTGVQRPEASSDDYVPVTEILKRKRKAQNLSDVSGSVECDNTKDSPVAEGSTLSLDLQLLFGN</sequence>
<feature type="region of interest" description="Disordered" evidence="1">
    <location>
        <begin position="58"/>
        <end position="155"/>
    </location>
</feature>
<evidence type="ECO:0000256" key="1">
    <source>
        <dbReference type="SAM" id="MobiDB-lite"/>
    </source>
</evidence>
<keyword evidence="3" id="KW-1185">Reference proteome</keyword>
<gene>
    <name evidence="2" type="ORF">BaRGS_00039491</name>
</gene>
<proteinExistence type="predicted"/>
<comment type="caution">
    <text evidence="2">The sequence shown here is derived from an EMBL/GenBank/DDBJ whole genome shotgun (WGS) entry which is preliminary data.</text>
</comment>
<evidence type="ECO:0000313" key="3">
    <source>
        <dbReference type="Proteomes" id="UP001519460"/>
    </source>
</evidence>
<dbReference type="AlphaFoldDB" id="A0ABD0J2S1"/>
<dbReference type="EMBL" id="JACVVK020000694">
    <property type="protein sequence ID" value="KAK7455325.1"/>
    <property type="molecule type" value="Genomic_DNA"/>
</dbReference>
<accession>A0ABD0J2S1</accession>
<name>A0ABD0J2S1_9CAEN</name>
<organism evidence="2 3">
    <name type="scientific">Batillaria attramentaria</name>
    <dbReference type="NCBI Taxonomy" id="370345"/>
    <lineage>
        <taxon>Eukaryota</taxon>
        <taxon>Metazoa</taxon>
        <taxon>Spiralia</taxon>
        <taxon>Lophotrochozoa</taxon>
        <taxon>Mollusca</taxon>
        <taxon>Gastropoda</taxon>
        <taxon>Caenogastropoda</taxon>
        <taxon>Sorbeoconcha</taxon>
        <taxon>Cerithioidea</taxon>
        <taxon>Batillariidae</taxon>
        <taxon>Batillaria</taxon>
    </lineage>
</organism>
<evidence type="ECO:0000313" key="2">
    <source>
        <dbReference type="EMBL" id="KAK7455325.1"/>
    </source>
</evidence>
<reference evidence="2 3" key="1">
    <citation type="journal article" date="2023" name="Sci. Data">
        <title>Genome assembly of the Korean intertidal mud-creeper Batillaria attramentaria.</title>
        <authorList>
            <person name="Patra A.K."/>
            <person name="Ho P.T."/>
            <person name="Jun S."/>
            <person name="Lee S.J."/>
            <person name="Kim Y."/>
            <person name="Won Y.J."/>
        </authorList>
    </citation>
    <scope>NUCLEOTIDE SEQUENCE [LARGE SCALE GENOMIC DNA]</scope>
    <source>
        <strain evidence="2">Wonlab-2016</strain>
    </source>
</reference>